<name>A0ABQ7YKA9_BRANA</name>
<proteinExistence type="predicted"/>
<sequence length="669" mass="73749">LRHVMTTCDGNGDFDFAIKARGVVEVFRVRMDRNEEISPPIGIIMGYRGFFANQGIDAIYVYVTEIDGRIGVKSERISGSGLKEEVFSFFYMIDAGFGIPLILMSQVKEKIRYFFLIALTLCYEMMKLIDRDLLSSFKTCLVCGMFFDLVIGAGIWISQWGYDGYLVSMFGLLSCICGTFYNSKEVIAVKFHTFLRFQSSQVIYNRPGSDGAQATSYKAVVAHGSSQSGERRAYQQTRSQNNRVGDKGKGIAYEKQGSSKQDGSFHPYKGKHTRGYGDGSSMNGRDSGYGERRRGMQSRGTKPRGVVIRGQHLATVAEGEQQLPDPSKLMLDAFKGAGKSSEEEAPIGVEAEGSGGHNKARKALMFEESSSVGHDLVSTGEGVELAGSLALKMQSEGDDAAQKLDERALHTQALDDANMMLEGELLSDSELLLEEGEELEDWEHGELTDVMEEEDQVVEELEGGDHVGMEANAGETDVVDEGKAPLKKGAKVGIGGTSKKRLGPGFVSPRKKLLAKVAAKAGDKGAKRAAILCLASWLVLWVLRGFCFPVLILYRSWFGWSIIRINGWSDISLRLSVGLVGHVEEDWYLAGDGWCYVTVLRWLTWFYFGSKRSTWEQGDGGMLGSWMLGINRGGLFSLLGYMDLNGFSALCVWYGYGFQMVSMETLEAE</sequence>
<keyword evidence="2" id="KW-1133">Transmembrane helix</keyword>
<feature type="region of interest" description="Disordered" evidence="1">
    <location>
        <begin position="223"/>
        <end position="302"/>
    </location>
</feature>
<evidence type="ECO:0000313" key="3">
    <source>
        <dbReference type="EMBL" id="KAH0867703.1"/>
    </source>
</evidence>
<evidence type="ECO:0000256" key="1">
    <source>
        <dbReference type="SAM" id="MobiDB-lite"/>
    </source>
</evidence>
<keyword evidence="2" id="KW-0812">Transmembrane</keyword>
<keyword evidence="2" id="KW-0472">Membrane</keyword>
<organism evidence="3 4">
    <name type="scientific">Brassica napus</name>
    <name type="common">Rape</name>
    <dbReference type="NCBI Taxonomy" id="3708"/>
    <lineage>
        <taxon>Eukaryota</taxon>
        <taxon>Viridiplantae</taxon>
        <taxon>Streptophyta</taxon>
        <taxon>Embryophyta</taxon>
        <taxon>Tracheophyta</taxon>
        <taxon>Spermatophyta</taxon>
        <taxon>Magnoliopsida</taxon>
        <taxon>eudicotyledons</taxon>
        <taxon>Gunneridae</taxon>
        <taxon>Pentapetalae</taxon>
        <taxon>rosids</taxon>
        <taxon>malvids</taxon>
        <taxon>Brassicales</taxon>
        <taxon>Brassicaceae</taxon>
        <taxon>Brassiceae</taxon>
        <taxon>Brassica</taxon>
    </lineage>
</organism>
<feature type="transmembrane region" description="Helical" evidence="2">
    <location>
        <begin position="164"/>
        <end position="181"/>
    </location>
</feature>
<evidence type="ECO:0000313" key="4">
    <source>
        <dbReference type="Proteomes" id="UP000824890"/>
    </source>
</evidence>
<feature type="non-terminal residue" evidence="3">
    <location>
        <position position="669"/>
    </location>
</feature>
<dbReference type="EMBL" id="JAGKQM010000017">
    <property type="protein sequence ID" value="KAH0867703.1"/>
    <property type="molecule type" value="Genomic_DNA"/>
</dbReference>
<feature type="compositionally biased region" description="Polar residues" evidence="1">
    <location>
        <begin position="224"/>
        <end position="243"/>
    </location>
</feature>
<keyword evidence="4" id="KW-1185">Reference proteome</keyword>
<accession>A0ABQ7YKA9</accession>
<feature type="transmembrane region" description="Helical" evidence="2">
    <location>
        <begin position="529"/>
        <end position="554"/>
    </location>
</feature>
<feature type="transmembrane region" description="Helical" evidence="2">
    <location>
        <begin position="635"/>
        <end position="656"/>
    </location>
</feature>
<evidence type="ECO:0000256" key="2">
    <source>
        <dbReference type="SAM" id="Phobius"/>
    </source>
</evidence>
<dbReference type="Proteomes" id="UP000824890">
    <property type="component" value="Unassembled WGS sequence"/>
</dbReference>
<feature type="non-terminal residue" evidence="3">
    <location>
        <position position="1"/>
    </location>
</feature>
<feature type="transmembrane region" description="Helical" evidence="2">
    <location>
        <begin position="141"/>
        <end position="158"/>
    </location>
</feature>
<reference evidence="3 4" key="1">
    <citation type="submission" date="2021-05" db="EMBL/GenBank/DDBJ databases">
        <title>Genome Assembly of Synthetic Allotetraploid Brassica napus Reveals Homoeologous Exchanges between Subgenomes.</title>
        <authorList>
            <person name="Davis J.T."/>
        </authorList>
    </citation>
    <scope>NUCLEOTIDE SEQUENCE [LARGE SCALE GENOMIC DNA]</scope>
    <source>
        <strain evidence="4">cv. Da-Ae</strain>
        <tissue evidence="3">Seedling</tissue>
    </source>
</reference>
<feature type="transmembrane region" description="Helical" evidence="2">
    <location>
        <begin position="587"/>
        <end position="608"/>
    </location>
</feature>
<gene>
    <name evidence="3" type="ORF">HID58_074725</name>
</gene>
<comment type="caution">
    <text evidence="3">The sequence shown here is derived from an EMBL/GenBank/DDBJ whole genome shotgun (WGS) entry which is preliminary data.</text>
</comment>
<protein>
    <submittedName>
        <fullName evidence="3">Uncharacterized protein</fullName>
    </submittedName>
</protein>